<proteinExistence type="predicted"/>
<gene>
    <name evidence="2" type="ORF">CPOL0286_LOCUS2447</name>
</gene>
<accession>A0A6V4LQ44</accession>
<evidence type="ECO:0000256" key="1">
    <source>
        <dbReference type="SAM" id="MobiDB-lite"/>
    </source>
</evidence>
<name>A0A6V4LQ44_9EUKA</name>
<dbReference type="AlphaFoldDB" id="A0A6V4LQ44"/>
<organism evidence="2">
    <name type="scientific">Prymnesium polylepis</name>
    <dbReference type="NCBI Taxonomy" id="72548"/>
    <lineage>
        <taxon>Eukaryota</taxon>
        <taxon>Haptista</taxon>
        <taxon>Haptophyta</taxon>
        <taxon>Prymnesiophyceae</taxon>
        <taxon>Prymnesiales</taxon>
        <taxon>Prymnesiaceae</taxon>
        <taxon>Prymnesium</taxon>
    </lineage>
</organism>
<feature type="compositionally biased region" description="Polar residues" evidence="1">
    <location>
        <begin position="41"/>
        <end position="51"/>
    </location>
</feature>
<reference evidence="2" key="1">
    <citation type="submission" date="2021-01" db="EMBL/GenBank/DDBJ databases">
        <authorList>
            <person name="Corre E."/>
            <person name="Pelletier E."/>
            <person name="Niang G."/>
            <person name="Scheremetjew M."/>
            <person name="Finn R."/>
            <person name="Kale V."/>
            <person name="Holt S."/>
            <person name="Cochrane G."/>
            <person name="Meng A."/>
            <person name="Brown T."/>
            <person name="Cohen L."/>
        </authorList>
    </citation>
    <scope>NUCLEOTIDE SEQUENCE</scope>
    <source>
        <strain evidence="2">UIO037</strain>
    </source>
</reference>
<feature type="region of interest" description="Disordered" evidence="1">
    <location>
        <begin position="1"/>
        <end position="58"/>
    </location>
</feature>
<evidence type="ECO:0000313" key="2">
    <source>
        <dbReference type="EMBL" id="CAE2197093.1"/>
    </source>
</evidence>
<feature type="compositionally biased region" description="Pro residues" evidence="1">
    <location>
        <begin position="160"/>
        <end position="171"/>
    </location>
</feature>
<protein>
    <submittedName>
        <fullName evidence="2">Uncharacterized protein</fullName>
    </submittedName>
</protein>
<sequence length="171" mass="19412">MHFPRPETKDAGSFCRRRRRRREAEGGGDEGETAAGDPQQPARTATGNARQQRSDERLRKFQEAKVCAKYAQCKLGKVLRFILQQQRWQETQRIWTAWMRAETAAPTVEIKMLEAPKPADKQAASSVSQASESQESDDEDTDRNFHHRRVGRAERDRELMPPPPLPAGGEG</sequence>
<feature type="compositionally biased region" description="Basic and acidic residues" evidence="1">
    <location>
        <begin position="1"/>
        <end position="10"/>
    </location>
</feature>
<feature type="region of interest" description="Disordered" evidence="1">
    <location>
        <begin position="112"/>
        <end position="171"/>
    </location>
</feature>
<dbReference type="EMBL" id="HBKO01005078">
    <property type="protein sequence ID" value="CAE2197093.1"/>
    <property type="molecule type" value="Transcribed_RNA"/>
</dbReference>
<feature type="compositionally biased region" description="Low complexity" evidence="1">
    <location>
        <begin position="122"/>
        <end position="133"/>
    </location>
</feature>